<feature type="transmembrane region" description="Helical" evidence="1">
    <location>
        <begin position="756"/>
        <end position="777"/>
    </location>
</feature>
<name>A0AAW0X4N8_CHEQU</name>
<dbReference type="EMBL" id="JARKIK010000037">
    <property type="protein sequence ID" value="KAK8739368.1"/>
    <property type="molecule type" value="Genomic_DNA"/>
</dbReference>
<protein>
    <submittedName>
        <fullName evidence="3">Uncharacterized protein</fullName>
    </submittedName>
</protein>
<dbReference type="EMBL" id="JARKIK010000037">
    <property type="protein sequence ID" value="KAK8739367.1"/>
    <property type="molecule type" value="Genomic_DNA"/>
</dbReference>
<keyword evidence="4" id="KW-1185">Reference proteome</keyword>
<accession>A0AAW0X4N8</accession>
<proteinExistence type="predicted"/>
<reference evidence="3 4" key="1">
    <citation type="journal article" date="2024" name="BMC Genomics">
        <title>Genome assembly of redclaw crayfish (Cherax quadricarinatus) provides insights into its immune adaptation and hypoxia tolerance.</title>
        <authorList>
            <person name="Liu Z."/>
            <person name="Zheng J."/>
            <person name="Li H."/>
            <person name="Fang K."/>
            <person name="Wang S."/>
            <person name="He J."/>
            <person name="Zhou D."/>
            <person name="Weng S."/>
            <person name="Chi M."/>
            <person name="Gu Z."/>
            <person name="He J."/>
            <person name="Li F."/>
            <person name="Wang M."/>
        </authorList>
    </citation>
    <scope>NUCLEOTIDE SEQUENCE [LARGE SCALE GENOMIC DNA]</scope>
    <source>
        <strain evidence="3">ZL_2023a</strain>
    </source>
</reference>
<evidence type="ECO:0000313" key="3">
    <source>
        <dbReference type="EMBL" id="KAK8739367.1"/>
    </source>
</evidence>
<dbReference type="EMBL" id="JARKIK010000037">
    <property type="protein sequence ID" value="KAK8739371.1"/>
    <property type="molecule type" value="Genomic_DNA"/>
</dbReference>
<dbReference type="Proteomes" id="UP001445076">
    <property type="component" value="Unassembled WGS sequence"/>
</dbReference>
<comment type="caution">
    <text evidence="3">The sequence shown here is derived from an EMBL/GenBank/DDBJ whole genome shotgun (WGS) entry which is preliminary data.</text>
</comment>
<dbReference type="EMBL" id="JARKIK010000037">
    <property type="protein sequence ID" value="KAK8739369.1"/>
    <property type="molecule type" value="Genomic_DNA"/>
</dbReference>
<gene>
    <name evidence="3" type="ORF">OTU49_003598</name>
</gene>
<keyword evidence="1" id="KW-0472">Membrane</keyword>
<organism evidence="3 4">
    <name type="scientific">Cherax quadricarinatus</name>
    <name type="common">Australian red claw crayfish</name>
    <dbReference type="NCBI Taxonomy" id="27406"/>
    <lineage>
        <taxon>Eukaryota</taxon>
        <taxon>Metazoa</taxon>
        <taxon>Ecdysozoa</taxon>
        <taxon>Arthropoda</taxon>
        <taxon>Crustacea</taxon>
        <taxon>Multicrustacea</taxon>
        <taxon>Malacostraca</taxon>
        <taxon>Eumalacostraca</taxon>
        <taxon>Eucarida</taxon>
        <taxon>Decapoda</taxon>
        <taxon>Pleocyemata</taxon>
        <taxon>Astacidea</taxon>
        <taxon>Parastacoidea</taxon>
        <taxon>Parastacidae</taxon>
        <taxon>Cherax</taxon>
    </lineage>
</organism>
<evidence type="ECO:0000256" key="2">
    <source>
        <dbReference type="SAM" id="SignalP"/>
    </source>
</evidence>
<feature type="chain" id="PRO_5044717402" evidence="2">
    <location>
        <begin position="19"/>
        <end position="779"/>
    </location>
</feature>
<evidence type="ECO:0000313" key="4">
    <source>
        <dbReference type="Proteomes" id="UP001445076"/>
    </source>
</evidence>
<sequence>MRLLAAGFLLGLLASTAAWDENFKSSKCYENGLDDLTDRMPVNLGNLIALIQKWEREHNYQNPDTVADALINRYKIDGIIFQPTGYIIPWSNAESKEVDKQDILTKTLVPSEIVPTDLYDHREECSLHFMLSHSTDIYPHGGLDYVWDNSRRRRRRSDTLFPQSGQQLSLPSGVNPAKHPIENGVMYTPYGPVSVGTLLSGIMAADKTSTVTIRQIYGDSQISYMPAEMQNKNLDPLYIATLSGDIGQSAVATGLVGTTGSGIYLGPSGKFNNYTSAPKLFTLEKGYDGITAYLSQAEIFAGIDAMLISTYLRSSSTKQSLSQILKMYYSEHGVPNNPDFRACNRMVAYKKLDSNMIKEQALNFMYAYSDKFADLKRIVVEYQNDFTSIEKSMQTALNNVWNAFTRFVGSYDYTDFDRCPTYGKNDVKCENQVDLIMVYGHEGGITEMDKQRQYISLLGQLLGVSVDGSRLGVIDGKSGAWKFPVTNSSNVADWGSNFTTDTSSYGSGSDMTAVLTQLTNYYNGFYGELLNNTNSAEAHSQVVLWNVGNSLPSPEEEFLDNIRQFRLRFPDVYFLLVGKSKTSFTEMMLDPDTDFISNNVQDMEVFATTLANRICKIPSMFVYPACDTQFYTNYHEQSHVYTGYVSPNFTTYIKIAPQNFKFSGDLKLMINNQEISICASRESVNVISTADDYTCQEGSSDLEWQELCGRYVEYCNPIYLSVTGKPSIGNLCQDEKCEYPNQVQFEIRHDGMTCGAWHATPYFMLLLLLGTIIVYFMPT</sequence>
<dbReference type="AlphaFoldDB" id="A0AAW0X4N8"/>
<keyword evidence="1" id="KW-1133">Transmembrane helix</keyword>
<evidence type="ECO:0000256" key="1">
    <source>
        <dbReference type="SAM" id="Phobius"/>
    </source>
</evidence>
<feature type="signal peptide" evidence="2">
    <location>
        <begin position="1"/>
        <end position="18"/>
    </location>
</feature>
<keyword evidence="1" id="KW-0812">Transmembrane</keyword>
<reference evidence="3" key="2">
    <citation type="submission" date="2024-01" db="EMBL/GenBank/DDBJ databases">
        <authorList>
            <person name="He J."/>
            <person name="Wang M."/>
            <person name="Zheng J."/>
            <person name="Liu Z."/>
        </authorList>
    </citation>
    <scope>NUCLEOTIDE SEQUENCE</scope>
    <source>
        <strain evidence="3">ZL_2023a</strain>
        <tissue evidence="3">Muscle</tissue>
    </source>
</reference>
<keyword evidence="2" id="KW-0732">Signal</keyword>